<comment type="subcellular location">
    <subcellularLocation>
        <location evidence="4">Endoplasmic reticulum membrane</location>
        <topology evidence="4">Multi-pass membrane protein</topology>
    </subcellularLocation>
</comment>
<gene>
    <name evidence="5" type="ORF">POM88_045878</name>
</gene>
<dbReference type="AlphaFoldDB" id="A0AAD8H6I4"/>
<keyword evidence="6" id="KW-1185">Reference proteome</keyword>
<protein>
    <recommendedName>
        <fullName evidence="4">Acyltransferase</fullName>
        <ecNumber evidence="4">2.3.1.-</ecNumber>
    </recommendedName>
</protein>
<name>A0AAD8H6I4_9APIA</name>
<comment type="caution">
    <text evidence="5">The sequence shown here is derived from an EMBL/GenBank/DDBJ whole genome shotgun (WGS) entry which is preliminary data.</text>
</comment>
<dbReference type="GO" id="GO:0019432">
    <property type="term" value="P:triglyceride biosynthetic process"/>
    <property type="evidence" value="ECO:0007669"/>
    <property type="project" value="UniProtKB-ARBA"/>
</dbReference>
<evidence type="ECO:0000256" key="4">
    <source>
        <dbReference type="RuleBase" id="RU367023"/>
    </source>
</evidence>
<evidence type="ECO:0000256" key="2">
    <source>
        <dbReference type="ARBA" id="ARBA00022679"/>
    </source>
</evidence>
<reference evidence="5" key="1">
    <citation type="submission" date="2023-02" db="EMBL/GenBank/DDBJ databases">
        <title>Genome of toxic invasive species Heracleum sosnowskyi carries increased number of genes despite the absence of recent whole-genome duplications.</title>
        <authorList>
            <person name="Schelkunov M."/>
            <person name="Shtratnikova V."/>
            <person name="Makarenko M."/>
            <person name="Klepikova A."/>
            <person name="Omelchenko D."/>
            <person name="Novikova G."/>
            <person name="Obukhova E."/>
            <person name="Bogdanov V."/>
            <person name="Penin A."/>
            <person name="Logacheva M."/>
        </authorList>
    </citation>
    <scope>NUCLEOTIDE SEQUENCE</scope>
    <source>
        <strain evidence="5">Hsosn_3</strain>
        <tissue evidence="5">Leaf</tissue>
    </source>
</reference>
<dbReference type="Pfam" id="PF03982">
    <property type="entry name" value="DAGAT"/>
    <property type="match status" value="1"/>
</dbReference>
<evidence type="ECO:0000256" key="3">
    <source>
        <dbReference type="ARBA" id="ARBA00023315"/>
    </source>
</evidence>
<dbReference type="InterPro" id="IPR007130">
    <property type="entry name" value="DAGAT"/>
</dbReference>
<keyword evidence="2 4" id="KW-0808">Transferase</keyword>
<accession>A0AAD8H6I4</accession>
<evidence type="ECO:0000313" key="5">
    <source>
        <dbReference type="EMBL" id="KAK1361404.1"/>
    </source>
</evidence>
<dbReference type="EMBL" id="JAUIZM010000010">
    <property type="protein sequence ID" value="KAK1361404.1"/>
    <property type="molecule type" value="Genomic_DNA"/>
</dbReference>
<evidence type="ECO:0000256" key="1">
    <source>
        <dbReference type="ARBA" id="ARBA00005420"/>
    </source>
</evidence>
<dbReference type="CDD" id="cd07987">
    <property type="entry name" value="LPLAT_MGAT-like"/>
    <property type="match status" value="1"/>
</dbReference>
<dbReference type="EC" id="2.3.1.-" evidence="4"/>
<reference evidence="5" key="2">
    <citation type="submission" date="2023-05" db="EMBL/GenBank/DDBJ databases">
        <authorList>
            <person name="Schelkunov M.I."/>
        </authorList>
    </citation>
    <scope>NUCLEOTIDE SEQUENCE</scope>
    <source>
        <strain evidence="5">Hsosn_3</strain>
        <tissue evidence="5">Leaf</tissue>
    </source>
</reference>
<dbReference type="PANTHER" id="PTHR22753:SF14">
    <property type="entry name" value="MONOACYLGLYCEROL_DIACYLGLYCEROL O-ACYLTRANSFERASE"/>
    <property type="match status" value="1"/>
</dbReference>
<comment type="similarity">
    <text evidence="1 4">Belongs to the diacylglycerol acyltransferase family.</text>
</comment>
<proteinExistence type="inferred from homology"/>
<keyword evidence="3 5" id="KW-0012">Acyltransferase</keyword>
<dbReference type="GO" id="GO:0005789">
    <property type="term" value="C:endoplasmic reticulum membrane"/>
    <property type="evidence" value="ECO:0007669"/>
    <property type="project" value="UniProtKB-SubCell"/>
</dbReference>
<organism evidence="5 6">
    <name type="scientific">Heracleum sosnowskyi</name>
    <dbReference type="NCBI Taxonomy" id="360622"/>
    <lineage>
        <taxon>Eukaryota</taxon>
        <taxon>Viridiplantae</taxon>
        <taxon>Streptophyta</taxon>
        <taxon>Embryophyta</taxon>
        <taxon>Tracheophyta</taxon>
        <taxon>Spermatophyta</taxon>
        <taxon>Magnoliopsida</taxon>
        <taxon>eudicotyledons</taxon>
        <taxon>Gunneridae</taxon>
        <taxon>Pentapetalae</taxon>
        <taxon>asterids</taxon>
        <taxon>campanulids</taxon>
        <taxon>Apiales</taxon>
        <taxon>Apiaceae</taxon>
        <taxon>Apioideae</taxon>
        <taxon>apioid superclade</taxon>
        <taxon>Tordylieae</taxon>
        <taxon>Tordyliinae</taxon>
        <taxon>Heracleum</taxon>
    </lineage>
</organism>
<keyword evidence="4" id="KW-0256">Endoplasmic reticulum</keyword>
<dbReference type="PANTHER" id="PTHR22753">
    <property type="entry name" value="TRANSMEMBRANE PROTEIN 68"/>
    <property type="match status" value="1"/>
</dbReference>
<sequence length="326" mass="37611">MQEDDINLLTVIKGTCKYRRSRRKDWVSDFLPPSFSEYDHAFNRSYGIVRLIVSPAMFSTMENGNIVRGLGGIPSKGPVMLVGSHMLLGSEISSLVQEFLIEKNIMVHGMAYREIFSQRFEDPSKSFSLLDIFKVFGALPVSTRNICKVLSNNSHVLLYPGGIREALHRKGEHYKLFWPDKPEFVRIAAKFGATIIPFGAVGEDDMVELLPDYDDRMKTNNSIKLRNERDGKVSHENLFFPNICPKIPGRYYFLFGKPMQTKGKEILLEEMEYRKCFYMQIKSEVEQSISYLLKKREEDPYRGLFERTLYRAFSASIDHDIPAFDP</sequence>
<dbReference type="GO" id="GO:0004144">
    <property type="term" value="F:diacylglycerol O-acyltransferase activity"/>
    <property type="evidence" value="ECO:0007669"/>
    <property type="project" value="UniProtKB-ARBA"/>
</dbReference>
<evidence type="ECO:0000313" key="6">
    <source>
        <dbReference type="Proteomes" id="UP001237642"/>
    </source>
</evidence>
<dbReference type="Proteomes" id="UP001237642">
    <property type="component" value="Unassembled WGS sequence"/>
</dbReference>